<protein>
    <submittedName>
        <fullName evidence="2">Anaerobic ribonucleoside-triphosphate reductase activating protein</fullName>
    </submittedName>
</protein>
<evidence type="ECO:0000313" key="2">
    <source>
        <dbReference type="EMBL" id="OUN02902.1"/>
    </source>
</evidence>
<dbReference type="SUPFAM" id="SSF102114">
    <property type="entry name" value="Radical SAM enzymes"/>
    <property type="match status" value="1"/>
</dbReference>
<reference evidence="2" key="2">
    <citation type="journal article" date="2018" name="BMC Genomics">
        <title>Whole genome sequencing and function prediction of 133 gut anaerobes isolated from chicken caecum in pure cultures.</title>
        <authorList>
            <person name="Medvecky M."/>
            <person name="Cejkova D."/>
            <person name="Polansky O."/>
            <person name="Karasova D."/>
            <person name="Kubasova T."/>
            <person name="Cizek A."/>
            <person name="Rychlik I."/>
        </authorList>
    </citation>
    <scope>NUCLEOTIDE SEQUENCE</scope>
    <source>
        <strain evidence="2">An90</strain>
    </source>
</reference>
<comment type="caution">
    <text evidence="2">The sequence shown here is derived from an EMBL/GenBank/DDBJ whole genome shotgun (WGS) entry which is preliminary data.</text>
</comment>
<evidence type="ECO:0000313" key="4">
    <source>
        <dbReference type="Proteomes" id="UP000323119"/>
    </source>
</evidence>
<dbReference type="EMBL" id="NFHB01000006">
    <property type="protein sequence ID" value="OUN02902.1"/>
    <property type="molecule type" value="Genomic_DNA"/>
</dbReference>
<dbReference type="NCBIfam" id="TIGR02826">
    <property type="entry name" value="RNR_activ_nrdG3"/>
    <property type="match status" value="1"/>
</dbReference>
<accession>A0A1Y3QTA5</accession>
<sequence length="156" mass="17522">MVRYHNFDIVFAEIPCETTLAINITNCPNRCRGCHSLHLQADMGRVLDEAELCGILARYGRSVTCVCFMGGDAAPHEIAALADVVRQKFPVLHTGWYSGRARLPEGLRPQSFDYIKLGGWVEELGPLTSPTTNQRLYRVGKEGAMQDITELFRRRP</sequence>
<organism evidence="2 3">
    <name type="scientific">Alistipes onderdonkii</name>
    <dbReference type="NCBI Taxonomy" id="328813"/>
    <lineage>
        <taxon>Bacteria</taxon>
        <taxon>Pseudomonadati</taxon>
        <taxon>Bacteroidota</taxon>
        <taxon>Bacteroidia</taxon>
        <taxon>Bacteroidales</taxon>
        <taxon>Rikenellaceae</taxon>
        <taxon>Alistipes</taxon>
    </lineage>
</organism>
<proteinExistence type="predicted"/>
<dbReference type="eggNOG" id="COG1180">
    <property type="taxonomic scope" value="Bacteria"/>
</dbReference>
<dbReference type="RefSeq" id="WP_018695640.1">
    <property type="nucleotide sequence ID" value="NZ_AP025562.1"/>
</dbReference>
<dbReference type="EMBL" id="VVUY01000002">
    <property type="protein sequence ID" value="KAA2563673.1"/>
    <property type="molecule type" value="Genomic_DNA"/>
</dbReference>
<gene>
    <name evidence="1" type="primary">nrdG</name>
    <name evidence="2" type="ORF">B5G41_10275</name>
    <name evidence="1" type="ORF">F2S36_02340</name>
</gene>
<reference evidence="3" key="1">
    <citation type="submission" date="2017-04" db="EMBL/GenBank/DDBJ databases">
        <title>Function of individual gut microbiota members based on whole genome sequencing of pure cultures obtained from chicken caecum.</title>
        <authorList>
            <person name="Medvecky M."/>
            <person name="Cejkova D."/>
            <person name="Polansky O."/>
            <person name="Karasova D."/>
            <person name="Kubasova T."/>
            <person name="Cizek A."/>
            <person name="Rychlik I."/>
        </authorList>
    </citation>
    <scope>NUCLEOTIDE SEQUENCE [LARGE SCALE GENOMIC DNA]</scope>
    <source>
        <strain evidence="3">An90</strain>
    </source>
</reference>
<dbReference type="Proteomes" id="UP000323119">
    <property type="component" value="Unassembled WGS sequence"/>
</dbReference>
<dbReference type="OrthoDB" id="9782387at2"/>
<evidence type="ECO:0000313" key="1">
    <source>
        <dbReference type="EMBL" id="KAA2563673.1"/>
    </source>
</evidence>
<dbReference type="InterPro" id="IPR058240">
    <property type="entry name" value="rSAM_sf"/>
</dbReference>
<reference evidence="1 4" key="3">
    <citation type="journal article" date="2019" name="Nat. Med.">
        <title>A library of human gut bacterial isolates paired with longitudinal multiomics data enables mechanistic microbiome research.</title>
        <authorList>
            <person name="Poyet M."/>
            <person name="Groussin M."/>
            <person name="Gibbons S.M."/>
            <person name="Avila-Pacheco J."/>
            <person name="Jiang X."/>
            <person name="Kearney S.M."/>
            <person name="Perrotta A.R."/>
            <person name="Berdy B."/>
            <person name="Zhao S."/>
            <person name="Lieberman T.D."/>
            <person name="Swanson P.K."/>
            <person name="Smith M."/>
            <person name="Roesemann S."/>
            <person name="Alexander J.E."/>
            <person name="Rich S.A."/>
            <person name="Livny J."/>
            <person name="Vlamakis H."/>
            <person name="Clish C."/>
            <person name="Bullock K."/>
            <person name="Deik A."/>
            <person name="Scott J."/>
            <person name="Pierce K.A."/>
            <person name="Xavier R.J."/>
            <person name="Alm E.J."/>
        </authorList>
    </citation>
    <scope>NUCLEOTIDE SEQUENCE [LARGE SCALE GENOMIC DNA]</scope>
    <source>
        <strain evidence="1 4">BIOML-A204</strain>
    </source>
</reference>
<name>A0A1Y3QTA5_9BACT</name>
<dbReference type="AlphaFoldDB" id="A0A1Y3QTA5"/>
<dbReference type="InterPro" id="IPR014191">
    <property type="entry name" value="Anaer_RNR_activator"/>
</dbReference>
<evidence type="ECO:0000313" key="3">
    <source>
        <dbReference type="Proteomes" id="UP000195772"/>
    </source>
</evidence>
<dbReference type="Proteomes" id="UP000195772">
    <property type="component" value="Unassembled WGS sequence"/>
</dbReference>